<dbReference type="STRING" id="644358.A0A0C4EEZ6"/>
<dbReference type="Proteomes" id="UP000011715">
    <property type="component" value="Unassembled WGS sequence"/>
</dbReference>
<reference evidence="1" key="3">
    <citation type="submission" date="2011-03" db="EMBL/GenBank/DDBJ databases">
        <title>Annotation of Magnaporthe poae ATCC 64411.</title>
        <authorList>
            <person name="Ma L.-J."/>
            <person name="Dead R."/>
            <person name="Young S.K."/>
            <person name="Zeng Q."/>
            <person name="Gargeya S."/>
            <person name="Fitzgerald M."/>
            <person name="Haas B."/>
            <person name="Abouelleil A."/>
            <person name="Alvarado L."/>
            <person name="Arachchi H.M."/>
            <person name="Berlin A."/>
            <person name="Brown A."/>
            <person name="Chapman S.B."/>
            <person name="Chen Z."/>
            <person name="Dunbar C."/>
            <person name="Freedman E."/>
            <person name="Gearin G."/>
            <person name="Gellesch M."/>
            <person name="Goldberg J."/>
            <person name="Griggs A."/>
            <person name="Gujja S."/>
            <person name="Heiman D."/>
            <person name="Howarth C."/>
            <person name="Larson L."/>
            <person name="Lui A."/>
            <person name="MacDonald P.J.P."/>
            <person name="Mehta T."/>
            <person name="Montmayeur A."/>
            <person name="Murphy C."/>
            <person name="Neiman D."/>
            <person name="Pearson M."/>
            <person name="Priest M."/>
            <person name="Roberts A."/>
            <person name="Saif S."/>
            <person name="Shea T."/>
            <person name="Shenoy N."/>
            <person name="Sisk P."/>
            <person name="Stolte C."/>
            <person name="Sykes S."/>
            <person name="Yandava C."/>
            <person name="Wortman J."/>
            <person name="Nusbaum C."/>
            <person name="Birren B."/>
        </authorList>
    </citation>
    <scope>NUCLEOTIDE SEQUENCE</scope>
    <source>
        <strain evidence="1">ATCC 64411</strain>
    </source>
</reference>
<reference evidence="2" key="5">
    <citation type="submission" date="2015-06" db="UniProtKB">
        <authorList>
            <consortium name="EnsemblFungi"/>
        </authorList>
    </citation>
    <scope>IDENTIFICATION</scope>
    <source>
        <strain evidence="2">ATCC 64411</strain>
    </source>
</reference>
<reference evidence="2" key="4">
    <citation type="journal article" date="2015" name="G3 (Bethesda)">
        <title>Genome sequences of three phytopathogenic species of the Magnaporthaceae family of fungi.</title>
        <authorList>
            <person name="Okagaki L.H."/>
            <person name="Nunes C.C."/>
            <person name="Sailsbery J."/>
            <person name="Clay B."/>
            <person name="Brown D."/>
            <person name="John T."/>
            <person name="Oh Y."/>
            <person name="Young N."/>
            <person name="Fitzgerald M."/>
            <person name="Haas B.J."/>
            <person name="Zeng Q."/>
            <person name="Young S."/>
            <person name="Adiconis X."/>
            <person name="Fan L."/>
            <person name="Levin J.Z."/>
            <person name="Mitchell T.K."/>
            <person name="Okubara P.A."/>
            <person name="Farman M.L."/>
            <person name="Kohn L.M."/>
            <person name="Birren B."/>
            <person name="Ma L.-J."/>
            <person name="Dean R.A."/>
        </authorList>
    </citation>
    <scope>NUCLEOTIDE SEQUENCE</scope>
    <source>
        <strain evidence="2">ATCC 64411 / 73-15</strain>
    </source>
</reference>
<proteinExistence type="predicted"/>
<evidence type="ECO:0000313" key="3">
    <source>
        <dbReference type="Proteomes" id="UP000011715"/>
    </source>
</evidence>
<reference evidence="3" key="2">
    <citation type="submission" date="2010-05" db="EMBL/GenBank/DDBJ databases">
        <title>The genome sequence of Magnaporthe poae strain ATCC 64411.</title>
        <authorList>
            <person name="Ma L.-J."/>
            <person name="Dead R."/>
            <person name="Young S."/>
            <person name="Zeng Q."/>
            <person name="Koehrsen M."/>
            <person name="Alvarado L."/>
            <person name="Berlin A."/>
            <person name="Chapman S.B."/>
            <person name="Chen Z."/>
            <person name="Freedman E."/>
            <person name="Gellesch M."/>
            <person name="Goldberg J."/>
            <person name="Griggs A."/>
            <person name="Gujja S."/>
            <person name="Heilman E.R."/>
            <person name="Heiman D."/>
            <person name="Hepburn T."/>
            <person name="Howarth C."/>
            <person name="Jen D."/>
            <person name="Larson L."/>
            <person name="Mehta T."/>
            <person name="Neiman D."/>
            <person name="Pearson M."/>
            <person name="Roberts A."/>
            <person name="Saif S."/>
            <person name="Shea T."/>
            <person name="Shenoy N."/>
            <person name="Sisk P."/>
            <person name="Stolte C."/>
            <person name="Sykes S."/>
            <person name="Walk T."/>
            <person name="White J."/>
            <person name="Yandava C."/>
            <person name="Haas B."/>
            <person name="Nusbaum C."/>
            <person name="Birren B."/>
        </authorList>
    </citation>
    <scope>NUCLEOTIDE SEQUENCE [LARGE SCALE GENOMIC DNA]</scope>
    <source>
        <strain evidence="3">ATCC 64411 / 73-15</strain>
    </source>
</reference>
<dbReference type="EMBL" id="GL876980">
    <property type="protein sequence ID" value="KLU92382.1"/>
    <property type="molecule type" value="Genomic_DNA"/>
</dbReference>
<dbReference type="EMBL" id="ADBL01002789">
    <property type="status" value="NOT_ANNOTATED_CDS"/>
    <property type="molecule type" value="Genomic_DNA"/>
</dbReference>
<sequence>MSFALANAAPLKPEIRLAQAVSEFEAALSDEQKATFGSCKSQALVSPPDAGDIARLTAEVDLRAARGGHRGRCFGPRFSNILETIQQFAALGDTVVGGSQNIIACGVWSLVRMTLLKLSTLLMAIGRSSPRYQMMALLYPQSKKLQSYLCEYFIVVVRLCHQHLKLIQRSTLEQLVSFASDSDLKTYQSSTDSWASLIKEEVNALMAKDLAKQGSRTKALLQFSKLETHRKKFKAYFRILDACSTYDYQKTWKETRKVGYTTLLSRAHEYQDWKVQPSSCTLNRSRSRTFFVDTTTPRVYRHAR</sequence>
<protein>
    <submittedName>
        <fullName evidence="1 2">Uncharacterized protein</fullName>
    </submittedName>
</protein>
<gene>
    <name evidence="1" type="ORF">MAPG_11328</name>
</gene>
<dbReference type="EnsemblFungi" id="MAPG_11328T0">
    <property type="protein sequence ID" value="MAPG_11328T0"/>
    <property type="gene ID" value="MAPG_11328"/>
</dbReference>
<evidence type="ECO:0000313" key="1">
    <source>
        <dbReference type="EMBL" id="KLU92382.1"/>
    </source>
</evidence>
<accession>A0A0C4EEZ6</accession>
<evidence type="ECO:0000313" key="2">
    <source>
        <dbReference type="EnsemblFungi" id="MAPG_11328T0"/>
    </source>
</evidence>
<dbReference type="OrthoDB" id="7464126at2759"/>
<reference evidence="1" key="1">
    <citation type="submission" date="2010-05" db="EMBL/GenBank/DDBJ databases">
        <title>The Genome Sequence of Magnaporthe poae strain ATCC 64411.</title>
        <authorList>
            <consortium name="The Broad Institute Genome Sequencing Platform"/>
            <consortium name="Broad Institute Genome Sequencing Center for Infectious Disease"/>
            <person name="Ma L.-J."/>
            <person name="Dead R."/>
            <person name="Young S."/>
            <person name="Zeng Q."/>
            <person name="Koehrsen M."/>
            <person name="Alvarado L."/>
            <person name="Berlin A."/>
            <person name="Chapman S.B."/>
            <person name="Chen Z."/>
            <person name="Freedman E."/>
            <person name="Gellesch M."/>
            <person name="Goldberg J."/>
            <person name="Griggs A."/>
            <person name="Gujja S."/>
            <person name="Heilman E.R."/>
            <person name="Heiman D."/>
            <person name="Hepburn T."/>
            <person name="Howarth C."/>
            <person name="Jen D."/>
            <person name="Larson L."/>
            <person name="Mehta T."/>
            <person name="Neiman D."/>
            <person name="Pearson M."/>
            <person name="Roberts A."/>
            <person name="Saif S."/>
            <person name="Shea T."/>
            <person name="Shenoy N."/>
            <person name="Sisk P."/>
            <person name="Stolte C."/>
            <person name="Sykes S."/>
            <person name="Walk T."/>
            <person name="White J."/>
            <person name="Yandava C."/>
            <person name="Haas B."/>
            <person name="Nusbaum C."/>
            <person name="Birren B."/>
        </authorList>
    </citation>
    <scope>NUCLEOTIDE SEQUENCE</scope>
    <source>
        <strain evidence="1">ATCC 64411</strain>
    </source>
</reference>
<name>A0A0C4EEZ6_MAGP6</name>
<dbReference type="eggNOG" id="KOG4177">
    <property type="taxonomic scope" value="Eukaryota"/>
</dbReference>
<dbReference type="VEuPathDB" id="FungiDB:MAPG_11328"/>
<organism evidence="2 3">
    <name type="scientific">Magnaporthiopsis poae (strain ATCC 64411 / 73-15)</name>
    <name type="common">Kentucky bluegrass fungus</name>
    <name type="synonym">Magnaporthe poae</name>
    <dbReference type="NCBI Taxonomy" id="644358"/>
    <lineage>
        <taxon>Eukaryota</taxon>
        <taxon>Fungi</taxon>
        <taxon>Dikarya</taxon>
        <taxon>Ascomycota</taxon>
        <taxon>Pezizomycotina</taxon>
        <taxon>Sordariomycetes</taxon>
        <taxon>Sordariomycetidae</taxon>
        <taxon>Magnaporthales</taxon>
        <taxon>Magnaporthaceae</taxon>
        <taxon>Magnaporthiopsis</taxon>
    </lineage>
</organism>
<keyword evidence="3" id="KW-1185">Reference proteome</keyword>
<dbReference type="AlphaFoldDB" id="A0A0C4EEZ6"/>